<comment type="function">
    <text evidence="2">Antitoxin component of a type II toxin-antitoxin (TA) system.</text>
</comment>
<dbReference type="InterPro" id="IPR006442">
    <property type="entry name" value="Antitoxin_Phd/YefM"/>
</dbReference>
<sequence>MKLMININATKLRKDLFNILSQTIKFNEPVNVSTKDGNAVLISEEDYNGLIETVYLSSVPELKDKIVEGIRTPLSECVPEDEVSW</sequence>
<dbReference type="SUPFAM" id="SSF143120">
    <property type="entry name" value="YefM-like"/>
    <property type="match status" value="1"/>
</dbReference>
<evidence type="ECO:0000313" key="3">
    <source>
        <dbReference type="EMBL" id="SHN86387.1"/>
    </source>
</evidence>
<evidence type="ECO:0000256" key="1">
    <source>
        <dbReference type="ARBA" id="ARBA00009981"/>
    </source>
</evidence>
<name>A0A1M7UTY0_9FIRM</name>
<comment type="similarity">
    <text evidence="1 2">Belongs to the phD/YefM antitoxin family.</text>
</comment>
<evidence type="ECO:0000313" key="4">
    <source>
        <dbReference type="Proteomes" id="UP000184010"/>
    </source>
</evidence>
<accession>A0A1M7UTY0</accession>
<keyword evidence="4" id="KW-1185">Reference proteome</keyword>
<proteinExistence type="inferred from homology"/>
<dbReference type="Gene3D" id="3.40.1620.10">
    <property type="entry name" value="YefM-like domain"/>
    <property type="match status" value="1"/>
</dbReference>
<dbReference type="Pfam" id="PF02604">
    <property type="entry name" value="PhdYeFM_antitox"/>
    <property type="match status" value="1"/>
</dbReference>
<protein>
    <recommendedName>
        <fullName evidence="2">Antitoxin</fullName>
    </recommendedName>
</protein>
<dbReference type="STRING" id="1121395.SAMN02745215_04614"/>
<reference evidence="4" key="1">
    <citation type="submission" date="2016-12" db="EMBL/GenBank/DDBJ databases">
        <authorList>
            <person name="Varghese N."/>
            <person name="Submissions S."/>
        </authorList>
    </citation>
    <scope>NUCLEOTIDE SEQUENCE [LARGE SCALE GENOMIC DNA]</scope>
    <source>
        <strain evidence="4">DSM 11544</strain>
    </source>
</reference>
<organism evidence="3 4">
    <name type="scientific">Desulfitobacterium chlororespirans DSM 11544</name>
    <dbReference type="NCBI Taxonomy" id="1121395"/>
    <lineage>
        <taxon>Bacteria</taxon>
        <taxon>Bacillati</taxon>
        <taxon>Bacillota</taxon>
        <taxon>Clostridia</taxon>
        <taxon>Eubacteriales</taxon>
        <taxon>Desulfitobacteriaceae</taxon>
        <taxon>Desulfitobacterium</taxon>
    </lineage>
</organism>
<dbReference type="AlphaFoldDB" id="A0A1M7UTY0"/>
<dbReference type="EMBL" id="FRDN01000017">
    <property type="protein sequence ID" value="SHN86387.1"/>
    <property type="molecule type" value="Genomic_DNA"/>
</dbReference>
<dbReference type="InterPro" id="IPR036165">
    <property type="entry name" value="YefM-like_sf"/>
</dbReference>
<evidence type="ECO:0000256" key="2">
    <source>
        <dbReference type="RuleBase" id="RU362080"/>
    </source>
</evidence>
<gene>
    <name evidence="3" type="ORF">SAMN02745215_04614</name>
</gene>
<dbReference type="Proteomes" id="UP000184010">
    <property type="component" value="Unassembled WGS sequence"/>
</dbReference>